<dbReference type="Proteomes" id="UP000438120">
    <property type="component" value="Unassembled WGS sequence"/>
</dbReference>
<evidence type="ECO:0000259" key="1">
    <source>
        <dbReference type="Pfam" id="PF08428"/>
    </source>
</evidence>
<name>A0A6A8MAZ4_9LACO</name>
<dbReference type="Pfam" id="PF08428">
    <property type="entry name" value="Rib"/>
    <property type="match status" value="1"/>
</dbReference>
<reference evidence="2 3" key="1">
    <citation type="submission" date="2019-08" db="EMBL/GenBank/DDBJ databases">
        <title>In-depth cultivation of the pig gut microbiome towards novel bacterial diversity and tailored functional studies.</title>
        <authorList>
            <person name="Wylensek D."/>
            <person name="Hitch T.C.A."/>
            <person name="Clavel T."/>
        </authorList>
    </citation>
    <scope>NUCLEOTIDE SEQUENCE [LARGE SCALE GENOMIC DNA]</scope>
    <source>
        <strain evidence="2 3">Bifido-178-WT-2B</strain>
    </source>
</reference>
<accession>A0A6A8MAZ4</accession>
<proteinExistence type="predicted"/>
<organism evidence="2 3">
    <name type="scientific">Lactobacillus porci</name>
    <dbReference type="NCBI Taxonomy" id="2012477"/>
    <lineage>
        <taxon>Bacteria</taxon>
        <taxon>Bacillati</taxon>
        <taxon>Bacillota</taxon>
        <taxon>Bacilli</taxon>
        <taxon>Lactobacillales</taxon>
        <taxon>Lactobacillaceae</taxon>
        <taxon>Lactobacillus</taxon>
    </lineage>
</organism>
<keyword evidence="3" id="KW-1185">Reference proteome</keyword>
<evidence type="ECO:0000313" key="2">
    <source>
        <dbReference type="EMBL" id="MST86494.1"/>
    </source>
</evidence>
<evidence type="ECO:0000313" key="3">
    <source>
        <dbReference type="Proteomes" id="UP000438120"/>
    </source>
</evidence>
<feature type="domain" description="Rib" evidence="1">
    <location>
        <begin position="6"/>
        <end position="40"/>
    </location>
</feature>
<dbReference type="InterPro" id="IPR059115">
    <property type="entry name" value="Rib"/>
</dbReference>
<gene>
    <name evidence="2" type="ORF">FYJ62_02265</name>
</gene>
<protein>
    <recommendedName>
        <fullName evidence="1">Rib domain-containing protein</fullName>
    </recommendedName>
</protein>
<sequence>MRLYCQDLPKGTKYEIKDDYDCDDESNSYVTVEATFPDGTVWHSPMFLLCFK</sequence>
<comment type="caution">
    <text evidence="2">The sequence shown here is derived from an EMBL/GenBank/DDBJ whole genome shotgun (WGS) entry which is preliminary data.</text>
</comment>
<dbReference type="AlphaFoldDB" id="A0A6A8MAZ4"/>
<dbReference type="EMBL" id="VUMX01000004">
    <property type="protein sequence ID" value="MST86494.1"/>
    <property type="molecule type" value="Genomic_DNA"/>
</dbReference>